<proteinExistence type="predicted"/>
<gene>
    <name evidence="2" type="ORF">ACFFQA_02890</name>
</gene>
<comment type="caution">
    <text evidence="2">The sequence shown here is derived from an EMBL/GenBank/DDBJ whole genome shotgun (WGS) entry which is preliminary data.</text>
</comment>
<evidence type="ECO:0000256" key="1">
    <source>
        <dbReference type="SAM" id="MobiDB-lite"/>
    </source>
</evidence>
<organism evidence="2 3">
    <name type="scientific">Allokutzneria oryzae</name>
    <dbReference type="NCBI Taxonomy" id="1378989"/>
    <lineage>
        <taxon>Bacteria</taxon>
        <taxon>Bacillati</taxon>
        <taxon>Actinomycetota</taxon>
        <taxon>Actinomycetes</taxon>
        <taxon>Pseudonocardiales</taxon>
        <taxon>Pseudonocardiaceae</taxon>
        <taxon>Allokutzneria</taxon>
    </lineage>
</organism>
<feature type="region of interest" description="Disordered" evidence="1">
    <location>
        <begin position="286"/>
        <end position="418"/>
    </location>
</feature>
<name>A0ABV5ZRQ6_9PSEU</name>
<feature type="compositionally biased region" description="Basic residues" evidence="1">
    <location>
        <begin position="312"/>
        <end position="321"/>
    </location>
</feature>
<feature type="compositionally biased region" description="Basic and acidic residues" evidence="1">
    <location>
        <begin position="389"/>
        <end position="408"/>
    </location>
</feature>
<accession>A0ABV5ZRQ6</accession>
<keyword evidence="3" id="KW-1185">Reference proteome</keyword>
<dbReference type="RefSeq" id="WP_377849983.1">
    <property type="nucleotide sequence ID" value="NZ_JBHLZU010000002.1"/>
</dbReference>
<evidence type="ECO:0000313" key="2">
    <source>
        <dbReference type="EMBL" id="MFB9902878.1"/>
    </source>
</evidence>
<protein>
    <submittedName>
        <fullName evidence="2">Uncharacterized protein</fullName>
    </submittedName>
</protein>
<evidence type="ECO:0000313" key="3">
    <source>
        <dbReference type="Proteomes" id="UP001589693"/>
    </source>
</evidence>
<feature type="compositionally biased region" description="Basic residues" evidence="1">
    <location>
        <begin position="332"/>
        <end position="351"/>
    </location>
</feature>
<feature type="compositionally biased region" description="Basic residues" evidence="1">
    <location>
        <begin position="358"/>
        <end position="370"/>
    </location>
</feature>
<dbReference type="EMBL" id="JBHLZU010000002">
    <property type="protein sequence ID" value="MFB9902878.1"/>
    <property type="molecule type" value="Genomic_DNA"/>
</dbReference>
<dbReference type="Proteomes" id="UP001589693">
    <property type="component" value="Unassembled WGS sequence"/>
</dbReference>
<sequence>MSGHLITDDTATATVVDPAAAPGWWALSAAMTDQVVDVADREDLIVTIAPGAGHGAPACFFPARAIIEIDGLHLGTLDPATARPHRIADRARYATAWGLLVHECAHVRHSHWSAPSGTPPGALEAATLLEESRIEVAQIRRRPDDRHWLRAASTRLILHDLLTTTGAGAMTRQEAAQAAGLVLARTDGGIFTPAETAPLARIVADVLGSGLLAELREVWRQARIVADTDATGMIELGYRWCTLVGIEPDAPTTAPDNPMLGPSRPSAITTAIAEVLATVATAVTALAPSPGGRAPHEHCHRRRGRTGERRAGRQHRVHPHRTPPPERSSTHPGHRHPHPHDRRAHRRPHPGPRTEHSRHPRPGGHPRHLGRPTGTTAHARRAGRRRPTRDRSDPDCRAVHPHHPHDYPRTAAAGGHRL</sequence>
<feature type="compositionally biased region" description="Basic residues" evidence="1">
    <location>
        <begin position="378"/>
        <end position="388"/>
    </location>
</feature>
<reference evidence="2 3" key="1">
    <citation type="submission" date="2024-09" db="EMBL/GenBank/DDBJ databases">
        <authorList>
            <person name="Sun Q."/>
            <person name="Mori K."/>
        </authorList>
    </citation>
    <scope>NUCLEOTIDE SEQUENCE [LARGE SCALE GENOMIC DNA]</scope>
    <source>
        <strain evidence="2 3">TBRC 7907</strain>
    </source>
</reference>